<proteinExistence type="predicted"/>
<evidence type="ECO:0000313" key="1">
    <source>
        <dbReference type="EMBL" id="KAF7260757.1"/>
    </source>
</evidence>
<accession>A0A8S9ZBA5</accession>
<sequence>MKISANIEPNDDLFIILLTISSSIHLKQCILSTI</sequence>
<comment type="caution">
    <text evidence="1">The sequence shown here is derived from an EMBL/GenBank/DDBJ whole genome shotgun (WGS) entry which is preliminary data.</text>
</comment>
<dbReference type="Proteomes" id="UP000822476">
    <property type="component" value="Unassembled WGS sequence"/>
</dbReference>
<evidence type="ECO:0000313" key="2">
    <source>
        <dbReference type="Proteomes" id="UP000822476"/>
    </source>
</evidence>
<gene>
    <name evidence="1" type="ORF">EG68_01703</name>
</gene>
<protein>
    <submittedName>
        <fullName evidence="1">Uncharacterized protein</fullName>
    </submittedName>
</protein>
<dbReference type="EMBL" id="JTDE01000622">
    <property type="protein sequence ID" value="KAF7260757.1"/>
    <property type="molecule type" value="Genomic_DNA"/>
</dbReference>
<dbReference type="AlphaFoldDB" id="A0A8S9ZBA5"/>
<name>A0A8S9ZBA5_9TREM</name>
<reference evidence="1" key="1">
    <citation type="submission" date="2019-07" db="EMBL/GenBank/DDBJ databases">
        <title>Annotation for the trematode Paragonimus miyazaki's.</title>
        <authorList>
            <person name="Choi Y.-J."/>
        </authorList>
    </citation>
    <scope>NUCLEOTIDE SEQUENCE</scope>
    <source>
        <strain evidence="1">Japan</strain>
    </source>
</reference>
<keyword evidence="2" id="KW-1185">Reference proteome</keyword>
<organism evidence="1 2">
    <name type="scientific">Paragonimus skrjabini miyazakii</name>
    <dbReference type="NCBI Taxonomy" id="59628"/>
    <lineage>
        <taxon>Eukaryota</taxon>
        <taxon>Metazoa</taxon>
        <taxon>Spiralia</taxon>
        <taxon>Lophotrochozoa</taxon>
        <taxon>Platyhelminthes</taxon>
        <taxon>Trematoda</taxon>
        <taxon>Digenea</taxon>
        <taxon>Plagiorchiida</taxon>
        <taxon>Troglotremata</taxon>
        <taxon>Troglotrematidae</taxon>
        <taxon>Paragonimus</taxon>
    </lineage>
</organism>